<reference evidence="3" key="1">
    <citation type="journal article" date="2021" name="PeerJ">
        <title>Extensive microbial diversity within the chicken gut microbiome revealed by metagenomics and culture.</title>
        <authorList>
            <person name="Gilroy R."/>
            <person name="Ravi A."/>
            <person name="Getino M."/>
            <person name="Pursley I."/>
            <person name="Horton D.L."/>
            <person name="Alikhan N.F."/>
            <person name="Baker D."/>
            <person name="Gharbi K."/>
            <person name="Hall N."/>
            <person name="Watson M."/>
            <person name="Adriaenssens E.M."/>
            <person name="Foster-Nyarko E."/>
            <person name="Jarju S."/>
            <person name="Secka A."/>
            <person name="Antonio M."/>
            <person name="Oren A."/>
            <person name="Chaudhuri R.R."/>
            <person name="La Ragione R."/>
            <person name="Hildebrand F."/>
            <person name="Pallen M.J."/>
        </authorList>
    </citation>
    <scope>NUCLEOTIDE SEQUENCE</scope>
    <source>
        <strain evidence="3">CHK179-7159</strain>
    </source>
</reference>
<dbReference type="AlphaFoldDB" id="A0A9D2I3L5"/>
<keyword evidence="2" id="KW-0560">Oxidoreductase</keyword>
<dbReference type="FunFam" id="3.40.50.720:FF:000084">
    <property type="entry name" value="Short-chain dehydrogenase reductase"/>
    <property type="match status" value="1"/>
</dbReference>
<dbReference type="GO" id="GO:0006633">
    <property type="term" value="P:fatty acid biosynthetic process"/>
    <property type="evidence" value="ECO:0007669"/>
    <property type="project" value="TreeGrafter"/>
</dbReference>
<dbReference type="GO" id="GO:0008206">
    <property type="term" value="P:bile acid metabolic process"/>
    <property type="evidence" value="ECO:0007669"/>
    <property type="project" value="UniProtKB-ARBA"/>
</dbReference>
<gene>
    <name evidence="3" type="ORF">H9717_03330</name>
</gene>
<dbReference type="PRINTS" id="PR00081">
    <property type="entry name" value="GDHRDH"/>
</dbReference>
<dbReference type="PRINTS" id="PR00080">
    <property type="entry name" value="SDRFAMILY"/>
</dbReference>
<evidence type="ECO:0000313" key="3">
    <source>
        <dbReference type="EMBL" id="HJA92141.1"/>
    </source>
</evidence>
<reference evidence="3" key="2">
    <citation type="submission" date="2021-04" db="EMBL/GenBank/DDBJ databases">
        <authorList>
            <person name="Gilroy R."/>
        </authorList>
    </citation>
    <scope>NUCLEOTIDE SEQUENCE</scope>
    <source>
        <strain evidence="3">CHK179-7159</strain>
    </source>
</reference>
<evidence type="ECO:0000256" key="2">
    <source>
        <dbReference type="ARBA" id="ARBA00023002"/>
    </source>
</evidence>
<dbReference type="InterPro" id="IPR002347">
    <property type="entry name" value="SDR_fam"/>
</dbReference>
<evidence type="ECO:0000313" key="4">
    <source>
        <dbReference type="Proteomes" id="UP000886858"/>
    </source>
</evidence>
<protein>
    <submittedName>
        <fullName evidence="3">SDR family oxidoreductase</fullName>
    </submittedName>
</protein>
<organism evidence="3 4">
    <name type="scientific">Candidatus Eisenbergiella merdipullorum</name>
    <dbReference type="NCBI Taxonomy" id="2838553"/>
    <lineage>
        <taxon>Bacteria</taxon>
        <taxon>Bacillati</taxon>
        <taxon>Bacillota</taxon>
        <taxon>Clostridia</taxon>
        <taxon>Lachnospirales</taxon>
        <taxon>Lachnospiraceae</taxon>
        <taxon>Eisenbergiella</taxon>
    </lineage>
</organism>
<dbReference type="CDD" id="cd05233">
    <property type="entry name" value="SDR_c"/>
    <property type="match status" value="1"/>
</dbReference>
<sequence length="246" mass="26741">MLRGNKAIVTGASRGIGFAIAKELANDHCKVVITGRDQKTLEEAADKMEGDVIPMVWDVSQIESADAKIKEAAEIMNGLNIVVNNAGIFARRREWDKNSLLNTTVDEWEAVMKTNTSSVFFTMQAAVKYMLIHNIKGNILNITSVAGKEPVYGAYGASKIAAMGLTRGWGKMFADSQITINGIAPGPAATEMNHWHDGDSLQNSKIPFGRFATIDEIAKLALYLLSEEAEMICGETVILDGAYAIR</sequence>
<comment type="similarity">
    <text evidence="1">Belongs to the short-chain dehydrogenases/reductases (SDR) family.</text>
</comment>
<name>A0A9D2I3L5_9FIRM</name>
<accession>A0A9D2I3L5</accession>
<evidence type="ECO:0000256" key="1">
    <source>
        <dbReference type="ARBA" id="ARBA00006484"/>
    </source>
</evidence>
<dbReference type="PROSITE" id="PS00061">
    <property type="entry name" value="ADH_SHORT"/>
    <property type="match status" value="1"/>
</dbReference>
<dbReference type="Proteomes" id="UP000886858">
    <property type="component" value="Unassembled WGS sequence"/>
</dbReference>
<dbReference type="Pfam" id="PF13561">
    <property type="entry name" value="adh_short_C2"/>
    <property type="match status" value="1"/>
</dbReference>
<dbReference type="GO" id="GO:0016616">
    <property type="term" value="F:oxidoreductase activity, acting on the CH-OH group of donors, NAD or NADP as acceptor"/>
    <property type="evidence" value="ECO:0007669"/>
    <property type="project" value="TreeGrafter"/>
</dbReference>
<dbReference type="GO" id="GO:0048038">
    <property type="term" value="F:quinone binding"/>
    <property type="evidence" value="ECO:0007669"/>
    <property type="project" value="TreeGrafter"/>
</dbReference>
<dbReference type="SUPFAM" id="SSF51735">
    <property type="entry name" value="NAD(P)-binding Rossmann-fold domains"/>
    <property type="match status" value="1"/>
</dbReference>
<dbReference type="EMBL" id="DWYY01000038">
    <property type="protein sequence ID" value="HJA92141.1"/>
    <property type="molecule type" value="Genomic_DNA"/>
</dbReference>
<comment type="caution">
    <text evidence="3">The sequence shown here is derived from an EMBL/GenBank/DDBJ whole genome shotgun (WGS) entry which is preliminary data.</text>
</comment>
<dbReference type="InterPro" id="IPR036291">
    <property type="entry name" value="NAD(P)-bd_dom_sf"/>
</dbReference>
<dbReference type="Gene3D" id="3.40.50.720">
    <property type="entry name" value="NAD(P)-binding Rossmann-like Domain"/>
    <property type="match status" value="1"/>
</dbReference>
<proteinExistence type="inferred from homology"/>
<dbReference type="PANTHER" id="PTHR42760:SF133">
    <property type="entry name" value="3-OXOACYL-[ACYL-CARRIER-PROTEIN] REDUCTASE"/>
    <property type="match status" value="1"/>
</dbReference>
<dbReference type="InterPro" id="IPR020904">
    <property type="entry name" value="Sc_DH/Rdtase_CS"/>
</dbReference>
<dbReference type="PANTHER" id="PTHR42760">
    <property type="entry name" value="SHORT-CHAIN DEHYDROGENASES/REDUCTASES FAMILY MEMBER"/>
    <property type="match status" value="1"/>
</dbReference>